<dbReference type="GO" id="GO:0015024">
    <property type="term" value="F:glucuronate-2-sulfatase activity"/>
    <property type="evidence" value="ECO:0007669"/>
    <property type="project" value="TreeGrafter"/>
</dbReference>
<dbReference type="InterPro" id="IPR051849">
    <property type="entry name" value="GAG-degrading_sulfatase"/>
</dbReference>
<reference evidence="4 5" key="1">
    <citation type="submission" date="2017-04" db="EMBL/GenBank/DDBJ databases">
        <authorList>
            <person name="Afonso C.L."/>
            <person name="Miller P.J."/>
            <person name="Scott M.A."/>
            <person name="Spackman E."/>
            <person name="Goraichik I."/>
            <person name="Dimitrov K.M."/>
            <person name="Suarez D.L."/>
            <person name="Swayne D.E."/>
        </authorList>
    </citation>
    <scope>NUCLEOTIDE SEQUENCE [LARGE SCALE GENOMIC DNA]</scope>
    <source>
        <strain evidence="4 5">11</strain>
    </source>
</reference>
<dbReference type="Pfam" id="PF00884">
    <property type="entry name" value="Sulfatase"/>
    <property type="match status" value="1"/>
</dbReference>
<accession>A0A1X7LU03</accession>
<dbReference type="Gene3D" id="3.40.720.10">
    <property type="entry name" value="Alkaline Phosphatase, subunit A"/>
    <property type="match status" value="1"/>
</dbReference>
<dbReference type="OrthoDB" id="9762324at2"/>
<dbReference type="CDD" id="cd16155">
    <property type="entry name" value="sulfatase_like"/>
    <property type="match status" value="1"/>
</dbReference>
<keyword evidence="5" id="KW-1185">Reference proteome</keyword>
<sequence>MDKQRPNVIVLVADDHRHEAIHWHGNEDVKTPVLDDLAKRGVSFSHTYINGGLDGAVCAPSRACLNSGCTIMGATVSQSLEDTLEKMTIAKNRATLGETFRKNGYHSYAVGKWHNDKESFQRSFQDGNNIFFGGMSEHRKVPVYPYDPSGEYVATLRTIETTFSTELFTNTAVEFLDRYNEEEPFFLYVAYTSPHDPRTAPEPYASMYDSEGLNLPPNVWEQHPFDNGEMTVRDEHLTSVPRKLEEVRQEIADYYAMITHMDAQMGRIVEKLREKGQLEHTIVVYTSDHGLAVGQHGLMGKQNVYEHSIRIPWLMSGPGIAEGVKVSGQVMQMDIFPTLCSLAHIPIPLSVEGRSMADAAAETGTAPFRDTVYSLYKDTQRMVKDKTWKYIRYRTSSHTGEGSDEVQLFCLEKDPWEIHNLAYDAEYADKVKEMQARLHQWMLQANDPFIQYFSEE</sequence>
<dbReference type="SUPFAM" id="SSF53649">
    <property type="entry name" value="Alkaline phosphatase-like"/>
    <property type="match status" value="1"/>
</dbReference>
<dbReference type="EMBL" id="FXAZ01000007">
    <property type="protein sequence ID" value="SMG56762.1"/>
    <property type="molecule type" value="Genomic_DNA"/>
</dbReference>
<proteinExistence type="inferred from homology"/>
<evidence type="ECO:0000256" key="2">
    <source>
        <dbReference type="ARBA" id="ARBA00022801"/>
    </source>
</evidence>
<dbReference type="Proteomes" id="UP000193834">
    <property type="component" value="Unassembled WGS sequence"/>
</dbReference>
<dbReference type="STRING" id="1852522.SAMN06295960_4242"/>
<dbReference type="RefSeq" id="WP_085497742.1">
    <property type="nucleotide sequence ID" value="NZ_FXAZ01000007.1"/>
</dbReference>
<dbReference type="InterPro" id="IPR017850">
    <property type="entry name" value="Alkaline_phosphatase_core_sf"/>
</dbReference>
<dbReference type="PROSITE" id="PS00149">
    <property type="entry name" value="SULFATASE_2"/>
    <property type="match status" value="1"/>
</dbReference>
<protein>
    <submittedName>
        <fullName evidence="4">Arylsulfatase A</fullName>
    </submittedName>
</protein>
<dbReference type="InterPro" id="IPR000917">
    <property type="entry name" value="Sulfatase_N"/>
</dbReference>
<evidence type="ECO:0000313" key="5">
    <source>
        <dbReference type="Proteomes" id="UP000193834"/>
    </source>
</evidence>
<evidence type="ECO:0000259" key="3">
    <source>
        <dbReference type="Pfam" id="PF00884"/>
    </source>
</evidence>
<feature type="domain" description="Sulfatase N-terminal" evidence="3">
    <location>
        <begin position="6"/>
        <end position="345"/>
    </location>
</feature>
<gene>
    <name evidence="4" type="ORF">SAMN06295960_4242</name>
</gene>
<evidence type="ECO:0000313" key="4">
    <source>
        <dbReference type="EMBL" id="SMG56762.1"/>
    </source>
</evidence>
<dbReference type="GO" id="GO:0004065">
    <property type="term" value="F:arylsulfatase activity"/>
    <property type="evidence" value="ECO:0007669"/>
    <property type="project" value="TreeGrafter"/>
</dbReference>
<dbReference type="PANTHER" id="PTHR46615:SF1">
    <property type="entry name" value="ARYLSULFATASE K"/>
    <property type="match status" value="1"/>
</dbReference>
<name>A0A1X7LU03_9BACL</name>
<dbReference type="AlphaFoldDB" id="A0A1X7LU03"/>
<keyword evidence="2" id="KW-0378">Hydrolase</keyword>
<dbReference type="PANTHER" id="PTHR46615">
    <property type="entry name" value="ARYLSULFATASE K"/>
    <property type="match status" value="1"/>
</dbReference>
<dbReference type="InterPro" id="IPR024607">
    <property type="entry name" value="Sulfatase_CS"/>
</dbReference>
<evidence type="ECO:0000256" key="1">
    <source>
        <dbReference type="ARBA" id="ARBA00008779"/>
    </source>
</evidence>
<organism evidence="4 5">
    <name type="scientific">Paenibacillus aquistagni</name>
    <dbReference type="NCBI Taxonomy" id="1852522"/>
    <lineage>
        <taxon>Bacteria</taxon>
        <taxon>Bacillati</taxon>
        <taxon>Bacillota</taxon>
        <taxon>Bacilli</taxon>
        <taxon>Bacillales</taxon>
        <taxon>Paenibacillaceae</taxon>
        <taxon>Paenibacillus</taxon>
    </lineage>
</organism>
<comment type="similarity">
    <text evidence="1">Belongs to the sulfatase family.</text>
</comment>